<dbReference type="PANTHER" id="PTHR10509">
    <property type="entry name" value="O-METHYLTRANSFERASE-RELATED"/>
    <property type="match status" value="1"/>
</dbReference>
<dbReference type="InterPro" id="IPR002935">
    <property type="entry name" value="SAM_O-MeTrfase"/>
</dbReference>
<gene>
    <name evidence="4" type="ordered locus">FRAAL6248</name>
</gene>
<dbReference type="InterPro" id="IPR050362">
    <property type="entry name" value="Cation-dep_OMT"/>
</dbReference>
<dbReference type="RefSeq" id="WP_011607297.1">
    <property type="nucleotide sequence ID" value="NC_008278.1"/>
</dbReference>
<dbReference type="SUPFAM" id="SSF53335">
    <property type="entry name" value="S-adenosyl-L-methionine-dependent methyltransferases"/>
    <property type="match status" value="1"/>
</dbReference>
<evidence type="ECO:0000313" key="5">
    <source>
        <dbReference type="Proteomes" id="UP000000657"/>
    </source>
</evidence>
<dbReference type="Proteomes" id="UP000000657">
    <property type="component" value="Chromosome"/>
</dbReference>
<dbReference type="AlphaFoldDB" id="Q0RCF4"/>
<dbReference type="GO" id="GO:0032259">
    <property type="term" value="P:methylation"/>
    <property type="evidence" value="ECO:0007669"/>
    <property type="project" value="UniProtKB-KW"/>
</dbReference>
<evidence type="ECO:0000313" key="4">
    <source>
        <dbReference type="EMBL" id="CAJ64871.1"/>
    </source>
</evidence>
<evidence type="ECO:0000256" key="2">
    <source>
        <dbReference type="ARBA" id="ARBA00022679"/>
    </source>
</evidence>
<dbReference type="GO" id="GO:0008171">
    <property type="term" value="F:O-methyltransferase activity"/>
    <property type="evidence" value="ECO:0007669"/>
    <property type="project" value="InterPro"/>
</dbReference>
<dbReference type="CDD" id="cd02440">
    <property type="entry name" value="AdoMet_MTases"/>
    <property type="match status" value="1"/>
</dbReference>
<dbReference type="InterPro" id="IPR029063">
    <property type="entry name" value="SAM-dependent_MTases_sf"/>
</dbReference>
<reference evidence="4 5" key="1">
    <citation type="journal article" date="2007" name="Genome Res.">
        <title>Genome characteristics of facultatively symbiotic Frankia sp. strains reflect host range and host plant biogeography.</title>
        <authorList>
            <person name="Normand P."/>
            <person name="Lapierre P."/>
            <person name="Tisa L.S."/>
            <person name="Gogarten J.P."/>
            <person name="Alloisio N."/>
            <person name="Bagnarol E."/>
            <person name="Bassi C.A."/>
            <person name="Berry A.M."/>
            <person name="Bickhart D.M."/>
            <person name="Choisne N."/>
            <person name="Couloux A."/>
            <person name="Cournoyer B."/>
            <person name="Cruveiller S."/>
            <person name="Daubin V."/>
            <person name="Demange N."/>
            <person name="Francino M.P."/>
            <person name="Goltsman E."/>
            <person name="Huang Y."/>
            <person name="Kopp O.R."/>
            <person name="Labarre L."/>
            <person name="Lapidus A."/>
            <person name="Lavire C."/>
            <person name="Marechal J."/>
            <person name="Martinez M."/>
            <person name="Mastronunzio J.E."/>
            <person name="Mullin B.C."/>
            <person name="Niemann J."/>
            <person name="Pujic P."/>
            <person name="Rawnsley T."/>
            <person name="Rouy Z."/>
            <person name="Schenowitz C."/>
            <person name="Sellstedt A."/>
            <person name="Tavares F."/>
            <person name="Tomkins J.P."/>
            <person name="Vallenet D."/>
            <person name="Valverde C."/>
            <person name="Wall L.G."/>
            <person name="Wang Y."/>
            <person name="Medigue C."/>
            <person name="Benson D.R."/>
        </authorList>
    </citation>
    <scope>NUCLEOTIDE SEQUENCE [LARGE SCALE GENOMIC DNA]</scope>
    <source>
        <strain evidence="5">DSM 45986 / CECT 9034 / ACN14a</strain>
    </source>
</reference>
<name>Q0RCF4_FRAAA</name>
<dbReference type="STRING" id="326424.FRAAL6248"/>
<accession>Q0RCF4</accession>
<dbReference type="Pfam" id="PF01596">
    <property type="entry name" value="Methyltransf_3"/>
    <property type="match status" value="1"/>
</dbReference>
<dbReference type="KEGG" id="fal:FRAAL6248"/>
<dbReference type="EC" id="2.1.1.-" evidence="4"/>
<keyword evidence="3" id="KW-0949">S-adenosyl-L-methionine</keyword>
<proteinExistence type="predicted"/>
<dbReference type="PROSITE" id="PS51682">
    <property type="entry name" value="SAM_OMT_I"/>
    <property type="match status" value="1"/>
</dbReference>
<evidence type="ECO:0000256" key="3">
    <source>
        <dbReference type="ARBA" id="ARBA00022691"/>
    </source>
</evidence>
<dbReference type="HOGENOM" id="CLU_067676_8_0_11"/>
<protein>
    <submittedName>
        <fullName evidence="4">O-methyltransferase</fullName>
        <ecNumber evidence="4">2.1.1.-</ecNumber>
    </submittedName>
</protein>
<dbReference type="GO" id="GO:0008757">
    <property type="term" value="F:S-adenosylmethionine-dependent methyltransferase activity"/>
    <property type="evidence" value="ECO:0007669"/>
    <property type="project" value="TreeGrafter"/>
</dbReference>
<dbReference type="EMBL" id="CT573213">
    <property type="protein sequence ID" value="CAJ64871.1"/>
    <property type="molecule type" value="Genomic_DNA"/>
</dbReference>
<keyword evidence="5" id="KW-1185">Reference proteome</keyword>
<keyword evidence="2 4" id="KW-0808">Transferase</keyword>
<organism evidence="4 5">
    <name type="scientific">Frankia alni (strain DSM 45986 / CECT 9034 / ACN14a)</name>
    <dbReference type="NCBI Taxonomy" id="326424"/>
    <lineage>
        <taxon>Bacteria</taxon>
        <taxon>Bacillati</taxon>
        <taxon>Actinomycetota</taxon>
        <taxon>Actinomycetes</taxon>
        <taxon>Frankiales</taxon>
        <taxon>Frankiaceae</taxon>
        <taxon>Frankia</taxon>
    </lineage>
</organism>
<dbReference type="Gene3D" id="3.40.50.150">
    <property type="entry name" value="Vaccinia Virus protein VP39"/>
    <property type="match status" value="1"/>
</dbReference>
<sequence length="227" mass="23981">MDDDLIQGWRAVDDYLVDTLVDEDDTLRQARAASHAAGLPPIEVAANQGAFLALLVRLVSGRRVLEVGTLGGYSTIWLGRAVGPTGRVVTLEVDPHHAEVARANLERAGLGAVAQVVLGPAVDSLDALIAARPEPFDLVFIDADKQNNARYLAAALRLTRPGSAIVIDNVVRRGAVVDPAHTDPDVLGTRAVLGLVRAEPRLTATALQTVGSKGWDGFVLALVGQPR</sequence>
<keyword evidence="1 4" id="KW-0489">Methyltransferase</keyword>
<evidence type="ECO:0000256" key="1">
    <source>
        <dbReference type="ARBA" id="ARBA00022603"/>
    </source>
</evidence>
<dbReference type="PANTHER" id="PTHR10509:SF14">
    <property type="entry name" value="CAFFEOYL-COA O-METHYLTRANSFERASE 3-RELATED"/>
    <property type="match status" value="1"/>
</dbReference>
<dbReference type="eggNOG" id="COG4122">
    <property type="taxonomic scope" value="Bacteria"/>
</dbReference>